<proteinExistence type="predicted"/>
<reference evidence="1 2" key="1">
    <citation type="submission" date="2016-02" db="EMBL/GenBank/DDBJ databases">
        <title>Genome sequencing of a beta-galactosidase producing bacteria Rhizobium sp. 59.</title>
        <authorList>
            <person name="Wang D."/>
            <person name="Kot W."/>
            <person name="Qin Y."/>
            <person name="Hansen L."/>
            <person name="Naqvi K."/>
            <person name="Rensing C."/>
        </authorList>
    </citation>
    <scope>NUCLEOTIDE SEQUENCE [LARGE SCALE GENOMIC DNA]</scope>
    <source>
        <strain evidence="1 2">59</strain>
    </source>
</reference>
<sequence length="384" mass="43277">MNILICDDTVQPLTGLSKDLEKILPGSATIKVATGNEVVELAEQLEGRRKAAASGNGQAIEWGKSQFDSVDLLFIDYNFVQLEHSSGLTGQRLAYLARCYSEASYIVVLNQFGENRFDLTLRDHPETHADLHLGLSQVTNPGLWSDDGWPEFRPWTWPILPDAINKMKRATEEVANALDTPILKYLQLDEIAGAIPRNVRQFLGEEDVTFRQFVEKAGFDVSDKRFSDRSIPLIAASRVSKWLEYMILSAQDILIDAPRVLSRYPSVLPTGGLDNLENSALTPSKIAEFDLPESVKDHLYPKSDWLRRLAWKRSGLLADDRLTENQEAMSPDSDLRFAEDASRFLKSDQVSGFVADLASPFVQRFVRRNRDGDVDYQPQLRFAL</sequence>
<accession>A0A657LWJ9</accession>
<evidence type="ECO:0000313" key="1">
    <source>
        <dbReference type="EMBL" id="OJG00051.1"/>
    </source>
</evidence>
<name>A0A657LWJ9_9HYPH</name>
<dbReference type="EMBL" id="LSRP01000043">
    <property type="protein sequence ID" value="OJG00051.1"/>
    <property type="molecule type" value="Genomic_DNA"/>
</dbReference>
<gene>
    <name evidence="1" type="ORF">AX760_25600</name>
</gene>
<dbReference type="OrthoDB" id="7041574at2"/>
<dbReference type="Proteomes" id="UP000182661">
    <property type="component" value="Unassembled WGS sequence"/>
</dbReference>
<keyword evidence="2" id="KW-1185">Reference proteome</keyword>
<protein>
    <submittedName>
        <fullName evidence="1">Uncharacterized protein</fullName>
    </submittedName>
</protein>
<evidence type="ECO:0000313" key="2">
    <source>
        <dbReference type="Proteomes" id="UP000182661"/>
    </source>
</evidence>
<dbReference type="AlphaFoldDB" id="A0A657LWJ9"/>
<comment type="caution">
    <text evidence="1">The sequence shown here is derived from an EMBL/GenBank/DDBJ whole genome shotgun (WGS) entry which is preliminary data.</text>
</comment>
<dbReference type="RefSeq" id="WP_071831761.1">
    <property type="nucleotide sequence ID" value="NZ_LSRP01000043.1"/>
</dbReference>
<organism evidence="1 2">
    <name type="scientific">Pararhizobium antarcticum</name>
    <dbReference type="NCBI Taxonomy" id="1798805"/>
    <lineage>
        <taxon>Bacteria</taxon>
        <taxon>Pseudomonadati</taxon>
        <taxon>Pseudomonadota</taxon>
        <taxon>Alphaproteobacteria</taxon>
        <taxon>Hyphomicrobiales</taxon>
        <taxon>Rhizobiaceae</taxon>
        <taxon>Rhizobium/Agrobacterium group</taxon>
        <taxon>Pararhizobium</taxon>
    </lineage>
</organism>